<evidence type="ECO:0000313" key="3">
    <source>
        <dbReference type="Proteomes" id="UP001566132"/>
    </source>
</evidence>
<comment type="caution">
    <text evidence="2">The sequence shown here is derived from an EMBL/GenBank/DDBJ whole genome shotgun (WGS) entry which is preliminary data.</text>
</comment>
<keyword evidence="1" id="KW-1133">Transmembrane helix</keyword>
<evidence type="ECO:0000256" key="1">
    <source>
        <dbReference type="SAM" id="Phobius"/>
    </source>
</evidence>
<feature type="transmembrane region" description="Helical" evidence="1">
    <location>
        <begin position="12"/>
        <end position="31"/>
    </location>
</feature>
<dbReference type="AlphaFoldDB" id="A0ABD1EPS1"/>
<evidence type="ECO:0000313" key="2">
    <source>
        <dbReference type="EMBL" id="KAL1500760.1"/>
    </source>
</evidence>
<reference evidence="2 3" key="1">
    <citation type="submission" date="2024-05" db="EMBL/GenBank/DDBJ databases">
        <title>Genetic variation in Jamaican populations of the coffee berry borer (Hypothenemus hampei).</title>
        <authorList>
            <person name="Errbii M."/>
            <person name="Myrie A."/>
        </authorList>
    </citation>
    <scope>NUCLEOTIDE SEQUENCE [LARGE SCALE GENOMIC DNA]</scope>
    <source>
        <strain evidence="2">JA-Hopewell-2020-01-JO</strain>
        <tissue evidence="2">Whole body</tissue>
    </source>
</reference>
<keyword evidence="1" id="KW-0812">Transmembrane</keyword>
<keyword evidence="1" id="KW-0472">Membrane</keyword>
<protein>
    <submittedName>
        <fullName evidence="2">Uncharacterized protein</fullName>
    </submittedName>
</protein>
<dbReference type="EMBL" id="JBDJPC010000005">
    <property type="protein sequence ID" value="KAL1500760.1"/>
    <property type="molecule type" value="Genomic_DNA"/>
</dbReference>
<name>A0ABD1EPS1_HYPHA</name>
<dbReference type="Proteomes" id="UP001566132">
    <property type="component" value="Unassembled WGS sequence"/>
</dbReference>
<proteinExistence type="predicted"/>
<gene>
    <name evidence="2" type="ORF">ABEB36_006206</name>
</gene>
<accession>A0ABD1EPS1</accession>
<sequence>MDRKKFSKLFKDNLVLLTGITLIIAIHWGWYKIQQNPTLVDPKDNKGLFNPMFKTYKEAIFKENKTTGTSVKE</sequence>
<keyword evidence="3" id="KW-1185">Reference proteome</keyword>
<organism evidence="2 3">
    <name type="scientific">Hypothenemus hampei</name>
    <name type="common">Coffee berry borer</name>
    <dbReference type="NCBI Taxonomy" id="57062"/>
    <lineage>
        <taxon>Eukaryota</taxon>
        <taxon>Metazoa</taxon>
        <taxon>Ecdysozoa</taxon>
        <taxon>Arthropoda</taxon>
        <taxon>Hexapoda</taxon>
        <taxon>Insecta</taxon>
        <taxon>Pterygota</taxon>
        <taxon>Neoptera</taxon>
        <taxon>Endopterygota</taxon>
        <taxon>Coleoptera</taxon>
        <taxon>Polyphaga</taxon>
        <taxon>Cucujiformia</taxon>
        <taxon>Curculionidae</taxon>
        <taxon>Scolytinae</taxon>
        <taxon>Hypothenemus</taxon>
    </lineage>
</organism>